<evidence type="ECO:0000313" key="1">
    <source>
        <dbReference type="EMBL" id="CDW44338.1"/>
    </source>
</evidence>
<reference evidence="1" key="1">
    <citation type="submission" date="2014-05" db="EMBL/GenBank/DDBJ databases">
        <authorList>
            <person name="Chronopoulou M."/>
        </authorList>
    </citation>
    <scope>NUCLEOTIDE SEQUENCE</scope>
    <source>
        <tissue evidence="1">Whole organism</tissue>
    </source>
</reference>
<protein>
    <submittedName>
        <fullName evidence="1">Uncharacterized protein</fullName>
    </submittedName>
</protein>
<proteinExistence type="predicted"/>
<name>A0A0K2V1H9_LEPSM</name>
<accession>A0A0K2V1H9</accession>
<sequence length="36" mass="4491">MFFSYDYKIIFQFIFLMKKKETDNLWHENTVSLISL</sequence>
<dbReference type="AlphaFoldDB" id="A0A0K2V1H9"/>
<dbReference type="EMBL" id="HACA01026977">
    <property type="protein sequence ID" value="CDW44338.1"/>
    <property type="molecule type" value="Transcribed_RNA"/>
</dbReference>
<organism evidence="1">
    <name type="scientific">Lepeophtheirus salmonis</name>
    <name type="common">Salmon louse</name>
    <name type="synonym">Caligus salmonis</name>
    <dbReference type="NCBI Taxonomy" id="72036"/>
    <lineage>
        <taxon>Eukaryota</taxon>
        <taxon>Metazoa</taxon>
        <taxon>Ecdysozoa</taxon>
        <taxon>Arthropoda</taxon>
        <taxon>Crustacea</taxon>
        <taxon>Multicrustacea</taxon>
        <taxon>Hexanauplia</taxon>
        <taxon>Copepoda</taxon>
        <taxon>Siphonostomatoida</taxon>
        <taxon>Caligidae</taxon>
        <taxon>Lepeophtheirus</taxon>
    </lineage>
</organism>